<evidence type="ECO:0000259" key="2">
    <source>
        <dbReference type="Pfam" id="PF13456"/>
    </source>
</evidence>
<sequence>SILGKCSVFVAELWGILDGLLLLQKQGYDEIVIQSDNLEKWFLRYVPRKSNKVVDAITKMTFTNNEDLHMFDVPPITIQEALKEDNTGDNLFINKSM</sequence>
<comment type="caution">
    <text evidence="3">The sequence shown here is derived from an EMBL/GenBank/DDBJ whole genome shotgun (WGS) entry which is preliminary data.</text>
</comment>
<accession>A0A7J9CR25</accession>
<protein>
    <recommendedName>
        <fullName evidence="2">RNase H type-1 domain-containing protein</fullName>
    </recommendedName>
</protein>
<feature type="chain" id="PRO_5029527231" description="RNase H type-1 domain-containing protein" evidence="1">
    <location>
        <begin position="20"/>
        <end position="97"/>
    </location>
</feature>
<gene>
    <name evidence="3" type="ORF">Gogos_002316</name>
</gene>
<dbReference type="EMBL" id="JABEZY010000012">
    <property type="protein sequence ID" value="MBA0750940.1"/>
    <property type="molecule type" value="Genomic_DNA"/>
</dbReference>
<dbReference type="Pfam" id="PF13456">
    <property type="entry name" value="RVT_3"/>
    <property type="match status" value="1"/>
</dbReference>
<keyword evidence="4" id="KW-1185">Reference proteome</keyword>
<name>A0A7J9CR25_GOSGO</name>
<feature type="non-terminal residue" evidence="3">
    <location>
        <position position="97"/>
    </location>
</feature>
<organism evidence="3 4">
    <name type="scientific">Gossypium gossypioides</name>
    <name type="common">Mexican cotton</name>
    <name type="synonym">Selera gossypioides</name>
    <dbReference type="NCBI Taxonomy" id="34282"/>
    <lineage>
        <taxon>Eukaryota</taxon>
        <taxon>Viridiplantae</taxon>
        <taxon>Streptophyta</taxon>
        <taxon>Embryophyta</taxon>
        <taxon>Tracheophyta</taxon>
        <taxon>Spermatophyta</taxon>
        <taxon>Magnoliopsida</taxon>
        <taxon>eudicotyledons</taxon>
        <taxon>Gunneridae</taxon>
        <taxon>Pentapetalae</taxon>
        <taxon>rosids</taxon>
        <taxon>malvids</taxon>
        <taxon>Malvales</taxon>
        <taxon>Malvaceae</taxon>
        <taxon>Malvoideae</taxon>
        <taxon>Gossypium</taxon>
    </lineage>
</organism>
<dbReference type="InterPro" id="IPR002156">
    <property type="entry name" value="RNaseH_domain"/>
</dbReference>
<dbReference type="AlphaFoldDB" id="A0A7J9CR25"/>
<dbReference type="GO" id="GO:0004523">
    <property type="term" value="F:RNA-DNA hybrid ribonuclease activity"/>
    <property type="evidence" value="ECO:0007669"/>
    <property type="project" value="InterPro"/>
</dbReference>
<dbReference type="OrthoDB" id="965858at2759"/>
<dbReference type="GO" id="GO:0003676">
    <property type="term" value="F:nucleic acid binding"/>
    <property type="evidence" value="ECO:0007669"/>
    <property type="project" value="InterPro"/>
</dbReference>
<evidence type="ECO:0000256" key="1">
    <source>
        <dbReference type="SAM" id="SignalP"/>
    </source>
</evidence>
<feature type="domain" description="RNase H type-1" evidence="2">
    <location>
        <begin position="4"/>
        <end position="37"/>
    </location>
</feature>
<evidence type="ECO:0000313" key="4">
    <source>
        <dbReference type="Proteomes" id="UP000593579"/>
    </source>
</evidence>
<dbReference type="InterPro" id="IPR053151">
    <property type="entry name" value="RNase_H-like"/>
</dbReference>
<keyword evidence="1" id="KW-0732">Signal</keyword>
<feature type="signal peptide" evidence="1">
    <location>
        <begin position="1"/>
        <end position="19"/>
    </location>
</feature>
<dbReference type="Proteomes" id="UP000593579">
    <property type="component" value="Unassembled WGS sequence"/>
</dbReference>
<proteinExistence type="predicted"/>
<evidence type="ECO:0000313" key="3">
    <source>
        <dbReference type="EMBL" id="MBA0750940.1"/>
    </source>
</evidence>
<dbReference type="PANTHER" id="PTHR47723">
    <property type="entry name" value="OS05G0353850 PROTEIN"/>
    <property type="match status" value="1"/>
</dbReference>
<dbReference type="PANTHER" id="PTHR47723:SF19">
    <property type="entry name" value="POLYNUCLEOTIDYL TRANSFERASE, RIBONUCLEASE H-LIKE SUPERFAMILY PROTEIN"/>
    <property type="match status" value="1"/>
</dbReference>
<reference evidence="3 4" key="1">
    <citation type="journal article" date="2019" name="Genome Biol. Evol.">
        <title>Insights into the evolution of the New World diploid cottons (Gossypium, subgenus Houzingenia) based on genome sequencing.</title>
        <authorList>
            <person name="Grover C.E."/>
            <person name="Arick M.A. 2nd"/>
            <person name="Thrash A."/>
            <person name="Conover J.L."/>
            <person name="Sanders W.S."/>
            <person name="Peterson D.G."/>
            <person name="Frelichowski J.E."/>
            <person name="Scheffler J.A."/>
            <person name="Scheffler B.E."/>
            <person name="Wendel J.F."/>
        </authorList>
    </citation>
    <scope>NUCLEOTIDE SEQUENCE [LARGE SCALE GENOMIC DNA]</scope>
    <source>
        <strain evidence="3">5</strain>
        <tissue evidence="3">Leaf</tissue>
    </source>
</reference>